<dbReference type="InterPro" id="IPR018378">
    <property type="entry name" value="C-type_lectin_CS"/>
</dbReference>
<dbReference type="GeneTree" id="ENSGT00940000155012"/>
<evidence type="ECO:0000313" key="5">
    <source>
        <dbReference type="Ensembl" id="ENSCPOP00000000265.3"/>
    </source>
</evidence>
<keyword evidence="6" id="KW-1185">Reference proteome</keyword>
<accession>H0UTM1</accession>
<dbReference type="Pfam" id="PF00059">
    <property type="entry name" value="Lectin_C"/>
    <property type="match status" value="1"/>
</dbReference>
<reference evidence="5" key="2">
    <citation type="submission" date="2025-08" db="UniProtKB">
        <authorList>
            <consortium name="Ensembl"/>
        </authorList>
    </citation>
    <scope>IDENTIFICATION</scope>
    <source>
        <strain evidence="5">2N</strain>
    </source>
</reference>
<dbReference type="PROSITE" id="PS00615">
    <property type="entry name" value="C_TYPE_LECTIN_1"/>
    <property type="match status" value="1"/>
</dbReference>
<dbReference type="GO" id="GO:0005537">
    <property type="term" value="F:D-mannose binding"/>
    <property type="evidence" value="ECO:0007669"/>
    <property type="project" value="UniProtKB-ARBA"/>
</dbReference>
<reference evidence="6" key="1">
    <citation type="journal article" date="2011" name="Nature">
        <title>A high-resolution map of human evolutionary constraint using 29 mammals.</title>
        <authorList>
            <person name="Lindblad-Toh K."/>
            <person name="Garber M."/>
            <person name="Zuk O."/>
            <person name="Lin M.F."/>
            <person name="Parker B.J."/>
            <person name="Washietl S."/>
            <person name="Kheradpour P."/>
            <person name="Ernst J."/>
            <person name="Jordan G."/>
            <person name="Mauceli E."/>
            <person name="Ward L.D."/>
            <person name="Lowe C.B."/>
            <person name="Holloway A.K."/>
            <person name="Clamp M."/>
            <person name="Gnerre S."/>
            <person name="Alfoldi J."/>
            <person name="Beal K."/>
            <person name="Chang J."/>
            <person name="Clawson H."/>
            <person name="Cuff J."/>
            <person name="Di Palma F."/>
            <person name="Fitzgerald S."/>
            <person name="Flicek P."/>
            <person name="Guttman M."/>
            <person name="Hubisz M.J."/>
            <person name="Jaffe D.B."/>
            <person name="Jungreis I."/>
            <person name="Kent W.J."/>
            <person name="Kostka D."/>
            <person name="Lara M."/>
            <person name="Martins A.L."/>
            <person name="Massingham T."/>
            <person name="Moltke I."/>
            <person name="Raney B.J."/>
            <person name="Rasmussen M.D."/>
            <person name="Robinson J."/>
            <person name="Stark A."/>
            <person name="Vilella A.J."/>
            <person name="Wen J."/>
            <person name="Xie X."/>
            <person name="Zody M.C."/>
            <person name="Baldwin J."/>
            <person name="Bloom T."/>
            <person name="Chin C.W."/>
            <person name="Heiman D."/>
            <person name="Nicol R."/>
            <person name="Nusbaum C."/>
            <person name="Young S."/>
            <person name="Wilkinson J."/>
            <person name="Worley K.C."/>
            <person name="Kovar C.L."/>
            <person name="Muzny D.M."/>
            <person name="Gibbs R.A."/>
            <person name="Cree A."/>
            <person name="Dihn H.H."/>
            <person name="Fowler G."/>
            <person name="Jhangiani S."/>
            <person name="Joshi V."/>
            <person name="Lee S."/>
            <person name="Lewis L.R."/>
            <person name="Nazareth L.V."/>
            <person name="Okwuonu G."/>
            <person name="Santibanez J."/>
            <person name="Warren W.C."/>
            <person name="Mardis E.R."/>
            <person name="Weinstock G.M."/>
            <person name="Wilson R.K."/>
            <person name="Delehaunty K."/>
            <person name="Dooling D."/>
            <person name="Fronik C."/>
            <person name="Fulton L."/>
            <person name="Fulton B."/>
            <person name="Graves T."/>
            <person name="Minx P."/>
            <person name="Sodergren E."/>
            <person name="Birney E."/>
            <person name="Margulies E.H."/>
            <person name="Herrero J."/>
            <person name="Green E.D."/>
            <person name="Haussler D."/>
            <person name="Siepel A."/>
            <person name="Goldman N."/>
            <person name="Pollard K.S."/>
            <person name="Pedersen J.S."/>
            <person name="Lander E.S."/>
            <person name="Kellis M."/>
        </authorList>
    </citation>
    <scope>NUCLEOTIDE SEQUENCE [LARGE SCALE GENOMIC DNA]</scope>
    <source>
        <strain evidence="6">2N</strain>
    </source>
</reference>
<dbReference type="FunFam" id="3.10.100.10:FF:000044">
    <property type="entry name" value="CD209 antigen, isoform CRA_b"/>
    <property type="match status" value="1"/>
</dbReference>
<dbReference type="Bgee" id="ENSCPOG00000000303">
    <property type="expression patterns" value="Expressed in liver and 2 other cell types or tissues"/>
</dbReference>
<name>H0UTM1_CAVPO</name>
<evidence type="ECO:0000256" key="2">
    <source>
        <dbReference type="ARBA" id="ARBA00023157"/>
    </source>
</evidence>
<dbReference type="PROSITE" id="PS50041">
    <property type="entry name" value="C_TYPE_LECTIN_2"/>
    <property type="match status" value="1"/>
</dbReference>
<dbReference type="EMBL" id="AAKN02038668">
    <property type="status" value="NOT_ANNOTATED_CDS"/>
    <property type="molecule type" value="Genomic_DNA"/>
</dbReference>
<keyword evidence="3" id="KW-0675">Receptor</keyword>
<dbReference type="SUPFAM" id="SSF56436">
    <property type="entry name" value="C-type lectin-like"/>
    <property type="match status" value="1"/>
</dbReference>
<dbReference type="InterPro" id="IPR051379">
    <property type="entry name" value="C-type_Lectin_Receptor_IMM"/>
</dbReference>
<reference evidence="5" key="3">
    <citation type="submission" date="2025-09" db="UniProtKB">
        <authorList>
            <consortium name="Ensembl"/>
        </authorList>
    </citation>
    <scope>IDENTIFICATION</scope>
    <source>
        <strain evidence="5">2N</strain>
    </source>
</reference>
<evidence type="ECO:0000256" key="1">
    <source>
        <dbReference type="ARBA" id="ARBA00022734"/>
    </source>
</evidence>
<dbReference type="AlphaFoldDB" id="H0UTM1"/>
<dbReference type="STRING" id="10141.ENSCPOP00000000265"/>
<sequence length="228" mass="26669">CSVHSDEEELITSGTRYSLKSFSYRLMSTFSCLAEWTNPHRYLVDSEAQGLVIIIFFLGTVSKVPSNEEQEEEKSNQEKIYQELNQFKTGFDRLCRPCPWDWTFFQGKCYFFSKSKRNWHESITACQEAGAQLVIVENDEEQSFLQQTSKKKGFAWMGLSDLNKESTWRWVDDSPLAFSLMQYWNKGQPNNNNEQDCVEFRGDGWNDARCDIKKFWICKKSVTPCSNK</sequence>
<dbReference type="InterPro" id="IPR016187">
    <property type="entry name" value="CTDL_fold"/>
</dbReference>
<dbReference type="InterPro" id="IPR016186">
    <property type="entry name" value="C-type_lectin-like/link_sf"/>
</dbReference>
<feature type="domain" description="C-type lectin" evidence="4">
    <location>
        <begin position="105"/>
        <end position="219"/>
    </location>
</feature>
<proteinExistence type="predicted"/>
<keyword evidence="2" id="KW-1015">Disulfide bond</keyword>
<dbReference type="InParanoid" id="H0UTM1"/>
<organism evidence="5 6">
    <name type="scientific">Cavia porcellus</name>
    <name type="common">Guinea pig</name>
    <dbReference type="NCBI Taxonomy" id="10141"/>
    <lineage>
        <taxon>Eukaryota</taxon>
        <taxon>Metazoa</taxon>
        <taxon>Chordata</taxon>
        <taxon>Craniata</taxon>
        <taxon>Vertebrata</taxon>
        <taxon>Euteleostomi</taxon>
        <taxon>Mammalia</taxon>
        <taxon>Eutheria</taxon>
        <taxon>Euarchontoglires</taxon>
        <taxon>Glires</taxon>
        <taxon>Rodentia</taxon>
        <taxon>Hystricomorpha</taxon>
        <taxon>Caviidae</taxon>
        <taxon>Cavia</taxon>
    </lineage>
</organism>
<keyword evidence="1" id="KW-0430">Lectin</keyword>
<evidence type="ECO:0000256" key="3">
    <source>
        <dbReference type="ARBA" id="ARBA00023170"/>
    </source>
</evidence>
<dbReference type="SMART" id="SM00034">
    <property type="entry name" value="CLECT"/>
    <property type="match status" value="1"/>
</dbReference>
<dbReference type="Ensembl" id="ENSCPOT00000000306.3">
    <property type="protein sequence ID" value="ENSCPOP00000000265.3"/>
    <property type="gene ID" value="ENSCPOG00000000303.4"/>
</dbReference>
<dbReference type="CDD" id="cd03590">
    <property type="entry name" value="CLECT_DC-SIGN_like"/>
    <property type="match status" value="1"/>
</dbReference>
<protein>
    <recommendedName>
        <fullName evidence="4">C-type lectin domain-containing protein</fullName>
    </recommendedName>
</protein>
<dbReference type="VEuPathDB" id="HostDB:ENSCPOG00000000303"/>
<evidence type="ECO:0000259" key="4">
    <source>
        <dbReference type="PROSITE" id="PS50041"/>
    </source>
</evidence>
<evidence type="ECO:0000313" key="6">
    <source>
        <dbReference type="Proteomes" id="UP000005447"/>
    </source>
</evidence>
<dbReference type="HOGENOM" id="CLU_049894_7_3_1"/>
<dbReference type="Gene3D" id="3.10.100.10">
    <property type="entry name" value="Mannose-Binding Protein A, subunit A"/>
    <property type="match status" value="1"/>
</dbReference>
<dbReference type="InterPro" id="IPR001304">
    <property type="entry name" value="C-type_lectin-like"/>
</dbReference>
<dbReference type="Proteomes" id="UP000005447">
    <property type="component" value="Unassembled WGS sequence"/>
</dbReference>
<dbReference type="PANTHER" id="PTHR46746:SF9">
    <property type="entry name" value="CD209 ANTIGEN-LIKE PROTEIN C-LIKE"/>
    <property type="match status" value="1"/>
</dbReference>
<dbReference type="InterPro" id="IPR033989">
    <property type="entry name" value="CD209-like_CTLD"/>
</dbReference>
<gene>
    <name evidence="5" type="primary">LOC100715591</name>
</gene>
<dbReference type="PANTHER" id="PTHR46746">
    <property type="entry name" value="KILLER CELL LECTIN-LIKE RECEPTOR SUBFAMILY F MEMBER 2"/>
    <property type="match status" value="1"/>
</dbReference>